<dbReference type="OrthoDB" id="25391at2759"/>
<dbReference type="EMBL" id="UIVT01000004">
    <property type="protein sequence ID" value="SVP94335.1"/>
    <property type="molecule type" value="Genomic_DNA"/>
</dbReference>
<dbReference type="RefSeq" id="XP_953062.1">
    <property type="nucleotide sequence ID" value="XM_947969.1"/>
</dbReference>
<dbReference type="Pfam" id="PF04153">
    <property type="entry name" value="NOT2_3_5_C"/>
    <property type="match status" value="1"/>
</dbReference>
<dbReference type="Gene3D" id="2.30.30.1020">
    <property type="entry name" value="CCR4-NOT complex subunit 2/3/5, C-terminal domain"/>
    <property type="match status" value="1"/>
</dbReference>
<name>Q4U9R6_THEAN</name>
<comment type="similarity">
    <text evidence="1">Belongs to the CNOT2/3/5 family.</text>
</comment>
<dbReference type="InterPro" id="IPR038635">
    <property type="entry name" value="CCR4-NOT_su2/3/5_C_sf"/>
</dbReference>
<dbReference type="InterPro" id="IPR040168">
    <property type="entry name" value="Not2/3/5"/>
</dbReference>
<evidence type="ECO:0000313" key="7">
    <source>
        <dbReference type="EMBL" id="SVP94335.1"/>
    </source>
</evidence>
<feature type="domain" description="NOT2/NOT3/NOT5 C-terminal" evidence="5">
    <location>
        <begin position="179"/>
        <end position="248"/>
    </location>
</feature>
<feature type="region of interest" description="Disordered" evidence="4">
    <location>
        <begin position="82"/>
        <end position="104"/>
    </location>
</feature>
<evidence type="ECO:0000313" key="6">
    <source>
        <dbReference type="EMBL" id="CAI76437.1"/>
    </source>
</evidence>
<dbReference type="InParanoid" id="Q4U9R6"/>
<reference evidence="7" key="2">
    <citation type="submission" date="2018-07" db="EMBL/GenBank/DDBJ databases">
        <authorList>
            <person name="Quirk P.G."/>
            <person name="Krulwich T.A."/>
        </authorList>
    </citation>
    <scope>NUCLEOTIDE SEQUENCE</scope>
    <source>
        <strain evidence="7">Anand</strain>
    </source>
</reference>
<protein>
    <submittedName>
        <fullName evidence="7">NOT2 / NOT3 / NOT5 family, putative</fullName>
    </submittedName>
</protein>
<dbReference type="EMBL" id="UIVS01000004">
    <property type="protein sequence ID" value="SVP95180.1"/>
    <property type="molecule type" value="Genomic_DNA"/>
</dbReference>
<dbReference type="InterPro" id="IPR007282">
    <property type="entry name" value="NOT2/3/5_C"/>
</dbReference>
<dbReference type="KEGG" id="tan:TA08225"/>
<evidence type="ECO:0000256" key="1">
    <source>
        <dbReference type="ARBA" id="ARBA00007682"/>
    </source>
</evidence>
<keyword evidence="9" id="KW-1185">Reference proteome</keyword>
<gene>
    <name evidence="6" type="ORF">TA08225</name>
    <name evidence="7" type="ORF">TAT_000333800</name>
    <name evidence="8" type="ORF">TAV_000333600</name>
</gene>
<dbReference type="eggNOG" id="KOG2151">
    <property type="taxonomic scope" value="Eukaryota"/>
</dbReference>
<dbReference type="GO" id="GO:0006355">
    <property type="term" value="P:regulation of DNA-templated transcription"/>
    <property type="evidence" value="ECO:0007669"/>
    <property type="project" value="InterPro"/>
</dbReference>
<dbReference type="OMA" id="FYVFYNV"/>
<dbReference type="Proteomes" id="UP000001950">
    <property type="component" value="Chromosome 4"/>
</dbReference>
<evidence type="ECO:0000256" key="4">
    <source>
        <dbReference type="SAM" id="MobiDB-lite"/>
    </source>
</evidence>
<sequence>MGLEEAETPPNKPLASEILNPEESPKNDIGQIADSFENLNFVDRNITDLKRELSSKDKEEIILGDNGLLENDSNHQEKTVNLEAQSQENERDNEPPPKQVNQQNIPQEHFNFGLEGIFDAMKSYFTDKSPFLPTGKLDTEALKHKLLQDTSDPVEALDEESIFFDRFVHNLNYGKTTTFRTGNVSKLSLETLFYVFYNVPRDTIQNLASIELYKRLWKYHESNKLWFKHDQKKSLWVYFDPATWGIRSYNVTPEVENALLSRAEMEKKLETHE</sequence>
<dbReference type="EMBL" id="CR940353">
    <property type="protein sequence ID" value="CAI76437.1"/>
    <property type="molecule type" value="Genomic_DNA"/>
</dbReference>
<keyword evidence="3" id="KW-0804">Transcription</keyword>
<evidence type="ECO:0000259" key="5">
    <source>
        <dbReference type="Pfam" id="PF04153"/>
    </source>
</evidence>
<dbReference type="GeneID" id="3863019"/>
<evidence type="ECO:0000313" key="9">
    <source>
        <dbReference type="Proteomes" id="UP000001950"/>
    </source>
</evidence>
<dbReference type="STRING" id="5874.Q4U9R6"/>
<reference evidence="6 9" key="1">
    <citation type="journal article" date="2005" name="Science">
        <title>Genome of the host-cell transforming parasite Theileria annulata compared with T. parva.</title>
        <authorList>
            <person name="Pain A."/>
            <person name="Renauld H."/>
            <person name="Berriman M."/>
            <person name="Murphy L."/>
            <person name="Yeats C.A."/>
            <person name="Weir W."/>
            <person name="Kerhornou A."/>
            <person name="Aslett M."/>
            <person name="Bishop R."/>
            <person name="Bouchier C."/>
            <person name="Cochet M."/>
            <person name="Coulson R.M.R."/>
            <person name="Cronin A."/>
            <person name="de Villiers E.P."/>
            <person name="Fraser A."/>
            <person name="Fosker N."/>
            <person name="Gardner M."/>
            <person name="Goble A."/>
            <person name="Griffiths-Jones S."/>
            <person name="Harris D.E."/>
            <person name="Katzer F."/>
            <person name="Larke N."/>
            <person name="Lord A."/>
            <person name="Maser P."/>
            <person name="McKellar S."/>
            <person name="Mooney P."/>
            <person name="Morton F."/>
            <person name="Nene V."/>
            <person name="O'Neil S."/>
            <person name="Price C."/>
            <person name="Quail M.A."/>
            <person name="Rabbinowitsch E."/>
            <person name="Rawlings N.D."/>
            <person name="Rutter S."/>
            <person name="Saunders D."/>
            <person name="Seeger K."/>
            <person name="Shah T."/>
            <person name="Squares R."/>
            <person name="Squares S."/>
            <person name="Tivey A."/>
            <person name="Walker A.R."/>
            <person name="Woodward J."/>
            <person name="Dobbelaere D.A.E."/>
            <person name="Langsley G."/>
            <person name="Rajandream M.A."/>
            <person name="McKeever D."/>
            <person name="Shiels B."/>
            <person name="Tait A."/>
            <person name="Barrell B.G."/>
            <person name="Hall N."/>
        </authorList>
    </citation>
    <scope>NUCLEOTIDE SEQUENCE [LARGE SCALE GENOMIC DNA]</scope>
    <source>
        <strain evidence="9">Ankara</strain>
        <strain evidence="6">Ankara isolate clone C9</strain>
    </source>
</reference>
<evidence type="ECO:0000313" key="8">
    <source>
        <dbReference type="EMBL" id="SVP95180.1"/>
    </source>
</evidence>
<accession>Q4U9R6</accession>
<evidence type="ECO:0000256" key="3">
    <source>
        <dbReference type="ARBA" id="ARBA00023163"/>
    </source>
</evidence>
<dbReference type="VEuPathDB" id="PiroplasmaDB:TA08225"/>
<proteinExistence type="inferred from homology"/>
<organism evidence="6 9">
    <name type="scientific">Theileria annulata</name>
    <dbReference type="NCBI Taxonomy" id="5874"/>
    <lineage>
        <taxon>Eukaryota</taxon>
        <taxon>Sar</taxon>
        <taxon>Alveolata</taxon>
        <taxon>Apicomplexa</taxon>
        <taxon>Aconoidasida</taxon>
        <taxon>Piroplasmida</taxon>
        <taxon>Theileriidae</taxon>
        <taxon>Theileria</taxon>
    </lineage>
</organism>
<evidence type="ECO:0000256" key="2">
    <source>
        <dbReference type="ARBA" id="ARBA00023015"/>
    </source>
</evidence>
<dbReference type="PANTHER" id="PTHR23326">
    <property type="entry name" value="CCR4 NOT-RELATED"/>
    <property type="match status" value="1"/>
</dbReference>
<keyword evidence="2" id="KW-0805">Transcription regulation</keyword>
<feature type="region of interest" description="Disordered" evidence="4">
    <location>
        <begin position="1"/>
        <end position="29"/>
    </location>
</feature>
<dbReference type="GO" id="GO:0030015">
    <property type="term" value="C:CCR4-NOT core complex"/>
    <property type="evidence" value="ECO:0007669"/>
    <property type="project" value="InterPro"/>
</dbReference>
<dbReference type="AlphaFoldDB" id="Q4U9R6"/>